<dbReference type="InterPro" id="IPR001647">
    <property type="entry name" value="HTH_TetR"/>
</dbReference>
<proteinExistence type="predicted"/>
<name>A0A7I7XI18_9MYCO</name>
<dbReference type="InterPro" id="IPR050109">
    <property type="entry name" value="HTH-type_TetR-like_transc_reg"/>
</dbReference>
<feature type="region of interest" description="Disordered" evidence="3">
    <location>
        <begin position="1"/>
        <end position="30"/>
    </location>
</feature>
<evidence type="ECO:0000256" key="2">
    <source>
        <dbReference type="PROSITE-ProRule" id="PRU00335"/>
    </source>
</evidence>
<feature type="DNA-binding region" description="H-T-H motif" evidence="2">
    <location>
        <begin position="53"/>
        <end position="72"/>
    </location>
</feature>
<evidence type="ECO:0000313" key="5">
    <source>
        <dbReference type="EMBL" id="BBZ28851.1"/>
    </source>
</evidence>
<dbReference type="EMBL" id="AP022610">
    <property type="protein sequence ID" value="BBZ28851.1"/>
    <property type="molecule type" value="Genomic_DNA"/>
</dbReference>
<dbReference type="AlphaFoldDB" id="A0A7I7XI18"/>
<evidence type="ECO:0000256" key="3">
    <source>
        <dbReference type="SAM" id="MobiDB-lite"/>
    </source>
</evidence>
<accession>A0A7I7XI18</accession>
<dbReference type="Gene3D" id="1.10.357.10">
    <property type="entry name" value="Tetracycline Repressor, domain 2"/>
    <property type="match status" value="1"/>
</dbReference>
<dbReference type="GO" id="GO:0000976">
    <property type="term" value="F:transcription cis-regulatory region binding"/>
    <property type="evidence" value="ECO:0007669"/>
    <property type="project" value="TreeGrafter"/>
</dbReference>
<evidence type="ECO:0000259" key="4">
    <source>
        <dbReference type="PROSITE" id="PS50977"/>
    </source>
</evidence>
<dbReference type="PANTHER" id="PTHR30055">
    <property type="entry name" value="HTH-TYPE TRANSCRIPTIONAL REGULATOR RUTR"/>
    <property type="match status" value="1"/>
</dbReference>
<dbReference type="PANTHER" id="PTHR30055:SF187">
    <property type="entry name" value="TRANSCRIPTIONAL REGULATORY PROTEIN"/>
    <property type="match status" value="1"/>
</dbReference>
<dbReference type="KEGG" id="mmag:MMAD_31460"/>
<dbReference type="PROSITE" id="PS50977">
    <property type="entry name" value="HTH_TETR_2"/>
    <property type="match status" value="1"/>
</dbReference>
<evidence type="ECO:0000313" key="6">
    <source>
        <dbReference type="Proteomes" id="UP000466517"/>
    </source>
</evidence>
<evidence type="ECO:0000256" key="1">
    <source>
        <dbReference type="ARBA" id="ARBA00023125"/>
    </source>
</evidence>
<organism evidence="5 6">
    <name type="scientific">Mycolicibacterium madagascariense</name>
    <dbReference type="NCBI Taxonomy" id="212765"/>
    <lineage>
        <taxon>Bacteria</taxon>
        <taxon>Bacillati</taxon>
        <taxon>Actinomycetota</taxon>
        <taxon>Actinomycetes</taxon>
        <taxon>Mycobacteriales</taxon>
        <taxon>Mycobacteriaceae</taxon>
        <taxon>Mycolicibacterium</taxon>
    </lineage>
</organism>
<protein>
    <submittedName>
        <fullName evidence="5">TetR family transcriptional regulator</fullName>
    </submittedName>
</protein>
<dbReference type="Proteomes" id="UP000466517">
    <property type="component" value="Chromosome"/>
</dbReference>
<dbReference type="SUPFAM" id="SSF46689">
    <property type="entry name" value="Homeodomain-like"/>
    <property type="match status" value="1"/>
</dbReference>
<gene>
    <name evidence="5" type="ORF">MMAD_31460</name>
</gene>
<keyword evidence="6" id="KW-1185">Reference proteome</keyword>
<feature type="domain" description="HTH tetR-type" evidence="4">
    <location>
        <begin position="30"/>
        <end position="90"/>
    </location>
</feature>
<reference evidence="5 6" key="1">
    <citation type="journal article" date="2019" name="Emerg. Microbes Infect.">
        <title>Comprehensive subspecies identification of 175 nontuberculous mycobacteria species based on 7547 genomic profiles.</title>
        <authorList>
            <person name="Matsumoto Y."/>
            <person name="Kinjo T."/>
            <person name="Motooka D."/>
            <person name="Nabeya D."/>
            <person name="Jung N."/>
            <person name="Uechi K."/>
            <person name="Horii T."/>
            <person name="Iida T."/>
            <person name="Fujita J."/>
            <person name="Nakamura S."/>
        </authorList>
    </citation>
    <scope>NUCLEOTIDE SEQUENCE [LARGE SCALE GENOMIC DNA]</scope>
    <source>
        <strain evidence="5 6">JCM 13574</strain>
    </source>
</reference>
<dbReference type="Pfam" id="PF00440">
    <property type="entry name" value="TetR_N"/>
    <property type="match status" value="1"/>
</dbReference>
<keyword evidence="1 2" id="KW-0238">DNA-binding</keyword>
<dbReference type="GO" id="GO:0003700">
    <property type="term" value="F:DNA-binding transcription factor activity"/>
    <property type="evidence" value="ECO:0007669"/>
    <property type="project" value="TreeGrafter"/>
</dbReference>
<sequence length="217" mass="23291">MLTTEGFGVGARTSARRDADAASTNGSDAGSHAQRLLAAMSESIAEHGYAHTTVAEIVRRARASRRTFYECFPDREAALVALLTEANEQMVQAISAAVDPGAPWDRQVRQAVEAWIDRAETQPALTVTWIRDVPSLGAAARSLQRHAMQGFIDMVRALSSTPELRAAGIEPVSRVQAIMLIGGLRELTAITVEAGGRLRDVAEDAVQSAIALVRPDF</sequence>
<dbReference type="InterPro" id="IPR009057">
    <property type="entry name" value="Homeodomain-like_sf"/>
</dbReference>